<dbReference type="PANTHER" id="PTHR36040:SF5">
    <property type="entry name" value="TRANSMEMBRANE PROTEIN"/>
    <property type="match status" value="1"/>
</dbReference>
<evidence type="ECO:0000313" key="3">
    <source>
        <dbReference type="EMBL" id="OMO91538.1"/>
    </source>
</evidence>
<proteinExistence type="predicted"/>
<sequence>MGARIMRLLALALAILIMVSSCLAANRKVIKAEVLSHEDTTVHGRQLVGDGGGNGRDGYPSSSVSNHHYIPRQDFNNYPGGGGDGSG</sequence>
<dbReference type="PROSITE" id="PS51257">
    <property type="entry name" value="PROKAR_LIPOPROTEIN"/>
    <property type="match status" value="1"/>
</dbReference>
<protein>
    <submittedName>
        <fullName evidence="3">Uncharacterized protein</fullName>
    </submittedName>
</protein>
<feature type="signal peptide" evidence="2">
    <location>
        <begin position="1"/>
        <end position="24"/>
    </location>
</feature>
<keyword evidence="4" id="KW-1185">Reference proteome</keyword>
<dbReference type="PANTHER" id="PTHR36040">
    <property type="entry name" value="OS04G0188500 PROTEIN"/>
    <property type="match status" value="1"/>
</dbReference>
<evidence type="ECO:0000256" key="1">
    <source>
        <dbReference type="SAM" id="MobiDB-lite"/>
    </source>
</evidence>
<keyword evidence="2" id="KW-0732">Signal</keyword>
<reference evidence="4" key="1">
    <citation type="submission" date="2013-09" db="EMBL/GenBank/DDBJ databases">
        <title>Corchorus olitorius genome sequencing.</title>
        <authorList>
            <person name="Alam M."/>
            <person name="Haque M.S."/>
            <person name="Islam M.S."/>
            <person name="Emdad E.M."/>
            <person name="Islam M.M."/>
            <person name="Ahmed B."/>
            <person name="Halim A."/>
            <person name="Hossen Q.M.M."/>
            <person name="Hossain M.Z."/>
            <person name="Ahmed R."/>
            <person name="Khan M.M."/>
            <person name="Islam R."/>
            <person name="Rashid M.M."/>
            <person name="Khan S.A."/>
            <person name="Rahman M.S."/>
            <person name="Alam M."/>
            <person name="Yahiya A.S."/>
            <person name="Khan M.S."/>
            <person name="Azam M.S."/>
            <person name="Haque T."/>
            <person name="Lashkar M.Z.H."/>
            <person name="Akhand A.I."/>
            <person name="Morshed G."/>
            <person name="Roy S."/>
            <person name="Uddin K.S."/>
            <person name="Rabeya T."/>
            <person name="Hossain A.S."/>
            <person name="Chowdhury A."/>
            <person name="Snigdha A.R."/>
            <person name="Mortoza M.S."/>
            <person name="Matin S.A."/>
            <person name="Hoque S.M.E."/>
            <person name="Islam M.K."/>
            <person name="Roy D.K."/>
            <person name="Haider R."/>
            <person name="Moosa M.M."/>
            <person name="Elias S.M."/>
            <person name="Hasan A.M."/>
            <person name="Jahan S."/>
            <person name="Shafiuddin M."/>
            <person name="Mahmood N."/>
            <person name="Shommy N.S."/>
        </authorList>
    </citation>
    <scope>NUCLEOTIDE SEQUENCE [LARGE SCALE GENOMIC DNA]</scope>
    <source>
        <strain evidence="4">cv. O-4</strain>
    </source>
</reference>
<dbReference type="Proteomes" id="UP000187203">
    <property type="component" value="Unassembled WGS sequence"/>
</dbReference>
<comment type="caution">
    <text evidence="3">The sequence shown here is derived from an EMBL/GenBank/DDBJ whole genome shotgun (WGS) entry which is preliminary data.</text>
</comment>
<name>A0A1R3J9L7_9ROSI</name>
<feature type="region of interest" description="Disordered" evidence="1">
    <location>
        <begin position="44"/>
        <end position="87"/>
    </location>
</feature>
<accession>A0A1R3J9L7</accession>
<organism evidence="3 4">
    <name type="scientific">Corchorus olitorius</name>
    <dbReference type="NCBI Taxonomy" id="93759"/>
    <lineage>
        <taxon>Eukaryota</taxon>
        <taxon>Viridiplantae</taxon>
        <taxon>Streptophyta</taxon>
        <taxon>Embryophyta</taxon>
        <taxon>Tracheophyta</taxon>
        <taxon>Spermatophyta</taxon>
        <taxon>Magnoliopsida</taxon>
        <taxon>eudicotyledons</taxon>
        <taxon>Gunneridae</taxon>
        <taxon>Pentapetalae</taxon>
        <taxon>rosids</taxon>
        <taxon>malvids</taxon>
        <taxon>Malvales</taxon>
        <taxon>Malvaceae</taxon>
        <taxon>Grewioideae</taxon>
        <taxon>Apeibeae</taxon>
        <taxon>Corchorus</taxon>
    </lineage>
</organism>
<dbReference type="EMBL" id="AWUE01016444">
    <property type="protein sequence ID" value="OMO91538.1"/>
    <property type="molecule type" value="Genomic_DNA"/>
</dbReference>
<dbReference type="AlphaFoldDB" id="A0A1R3J9L7"/>
<gene>
    <name evidence="3" type="ORF">COLO4_18301</name>
</gene>
<dbReference type="OrthoDB" id="1160759at2759"/>
<dbReference type="STRING" id="93759.A0A1R3J9L7"/>
<evidence type="ECO:0000256" key="2">
    <source>
        <dbReference type="SAM" id="SignalP"/>
    </source>
</evidence>
<evidence type="ECO:0000313" key="4">
    <source>
        <dbReference type="Proteomes" id="UP000187203"/>
    </source>
</evidence>
<feature type="chain" id="PRO_5012096680" evidence="2">
    <location>
        <begin position="25"/>
        <end position="87"/>
    </location>
</feature>